<dbReference type="InterPro" id="IPR009125">
    <property type="entry name" value="ATPMK"/>
</dbReference>
<comment type="caution">
    <text evidence="2">The sequence shown here is derived from an EMBL/GenBank/DDBJ whole genome shotgun (WGS) entry which is preliminary data.</text>
</comment>
<accession>A0AAD9KTU5</accession>
<organism evidence="2 3">
    <name type="scientific">Ridgeia piscesae</name>
    <name type="common">Tubeworm</name>
    <dbReference type="NCBI Taxonomy" id="27915"/>
    <lineage>
        <taxon>Eukaryota</taxon>
        <taxon>Metazoa</taxon>
        <taxon>Spiralia</taxon>
        <taxon>Lophotrochozoa</taxon>
        <taxon>Annelida</taxon>
        <taxon>Polychaeta</taxon>
        <taxon>Sedentaria</taxon>
        <taxon>Canalipalpata</taxon>
        <taxon>Sabellida</taxon>
        <taxon>Siboglinidae</taxon>
        <taxon>Ridgeia</taxon>
    </lineage>
</organism>
<dbReference type="PRINTS" id="PR01821">
    <property type="entry name" value="DAPIT"/>
</dbReference>
<name>A0AAD9KTU5_RIDPI</name>
<evidence type="ECO:0000313" key="3">
    <source>
        <dbReference type="Proteomes" id="UP001209878"/>
    </source>
</evidence>
<keyword evidence="3" id="KW-1185">Reference proteome</keyword>
<reference evidence="2" key="1">
    <citation type="journal article" date="2023" name="Mol. Biol. Evol.">
        <title>Third-Generation Sequencing Reveals the Adaptive Role of the Epigenome in Three Deep-Sea Polychaetes.</title>
        <authorList>
            <person name="Perez M."/>
            <person name="Aroh O."/>
            <person name="Sun Y."/>
            <person name="Lan Y."/>
            <person name="Juniper S.K."/>
            <person name="Young C.R."/>
            <person name="Angers B."/>
            <person name="Qian P.Y."/>
        </authorList>
    </citation>
    <scope>NUCLEOTIDE SEQUENCE</scope>
    <source>
        <strain evidence="2">R07B-5</strain>
    </source>
</reference>
<keyword evidence="1" id="KW-0472">Membrane</keyword>
<dbReference type="AlphaFoldDB" id="A0AAD9KTU5"/>
<evidence type="ECO:0000313" key="2">
    <source>
        <dbReference type="EMBL" id="KAK2177376.1"/>
    </source>
</evidence>
<gene>
    <name evidence="2" type="ORF">NP493_601g02040</name>
</gene>
<dbReference type="Proteomes" id="UP001209878">
    <property type="component" value="Unassembled WGS sequence"/>
</dbReference>
<dbReference type="EMBL" id="JAODUO010000601">
    <property type="protein sequence ID" value="KAK2177376.1"/>
    <property type="molecule type" value="Genomic_DNA"/>
</dbReference>
<keyword evidence="1" id="KW-1133">Transmembrane helix</keyword>
<sequence length="63" mass="7357">MSGDFISENDPNYNFKGWRKYLNSYTKRGRLNWVLLTYGSIFSFVILKKMFGGKKAVEDAPKK</sequence>
<evidence type="ECO:0000256" key="1">
    <source>
        <dbReference type="SAM" id="Phobius"/>
    </source>
</evidence>
<protein>
    <submittedName>
        <fullName evidence="2">Uncharacterized protein</fullName>
    </submittedName>
</protein>
<proteinExistence type="predicted"/>
<dbReference type="Pfam" id="PF14960">
    <property type="entry name" value="ATP_synth_reg"/>
    <property type="match status" value="1"/>
</dbReference>
<keyword evidence="1" id="KW-0812">Transmembrane</keyword>
<feature type="transmembrane region" description="Helical" evidence="1">
    <location>
        <begin position="30"/>
        <end position="47"/>
    </location>
</feature>